<gene>
    <name evidence="1" type="ORF">I7I51_03093</name>
</gene>
<evidence type="ECO:0000313" key="2">
    <source>
        <dbReference type="Proteomes" id="UP000663671"/>
    </source>
</evidence>
<accession>A0A8A1ML66</accession>
<dbReference type="EMBL" id="CP069116">
    <property type="protein sequence ID" value="QSS66881.1"/>
    <property type="molecule type" value="Genomic_DNA"/>
</dbReference>
<organism evidence="1 2">
    <name type="scientific">Ajellomyces capsulatus</name>
    <name type="common">Darling's disease fungus</name>
    <name type="synonym">Histoplasma capsulatum</name>
    <dbReference type="NCBI Taxonomy" id="5037"/>
    <lineage>
        <taxon>Eukaryota</taxon>
        <taxon>Fungi</taxon>
        <taxon>Dikarya</taxon>
        <taxon>Ascomycota</taxon>
        <taxon>Pezizomycotina</taxon>
        <taxon>Eurotiomycetes</taxon>
        <taxon>Eurotiomycetidae</taxon>
        <taxon>Onygenales</taxon>
        <taxon>Ajellomycetaceae</taxon>
        <taxon>Histoplasma</taxon>
    </lineage>
</organism>
<dbReference type="VEuPathDB" id="FungiDB:I7I51_03093"/>
<name>A0A8A1ML66_AJECA</name>
<reference evidence="1" key="1">
    <citation type="submission" date="2021-01" db="EMBL/GenBank/DDBJ databases">
        <title>Chromosome-level genome assembly of a human fungal pathogen reveals clustering of transcriptionally co-regulated genes.</title>
        <authorList>
            <person name="Voorhies M."/>
            <person name="Cohen S."/>
            <person name="Shea T.P."/>
            <person name="Petrus S."/>
            <person name="Munoz J.F."/>
            <person name="Poplawski S."/>
            <person name="Goldman W.E."/>
            <person name="Michael T."/>
            <person name="Cuomo C.A."/>
            <person name="Sil A."/>
            <person name="Beyhan S."/>
        </authorList>
    </citation>
    <scope>NUCLEOTIDE SEQUENCE</scope>
    <source>
        <strain evidence="1">WU24</strain>
    </source>
</reference>
<protein>
    <submittedName>
        <fullName evidence="1">Uncharacterized protein</fullName>
    </submittedName>
</protein>
<dbReference type="AlphaFoldDB" id="A0A8A1ML66"/>
<dbReference type="Proteomes" id="UP000663671">
    <property type="component" value="Chromosome 6"/>
</dbReference>
<sequence>MYSVCPDKRQSDSLLSTFSSLVGAACARESSPTSALPGLTDRGSNSRLAGSLTCRDRLGFTTARIGKAPTQELFRLSSPVVSPCIRFDAVWLEMSLCHDQWLDGSRRCWEMRLFDRPPALGGCRAKSTPHFSAEVLPKIQQQELLSPSDRARLNVSSEDLFHSSYDSLGQVIVNPRIPYQRLAEPLPLEGKLIPRKAAVAEWSVSRVNSNAANAGVFAHMLGLLTAKASAKHSQKETSKWEGTLLETSFIELDENPEYVQQTATQVPAVSKWLREDRLFGGTVYMITGIKTAIKPGKATYAAVTERDIAAKLEATLALDPGTGGVRRRKSGPKRDIDLQGTPQDSFVFAYQLRKLHIRWYPKLYSLEEHLGGADLHSAGDSNILRERLRSQAEKAADYEIGDVKYEADDFGALLPKKDVKVNGVDDCDGEQCLMIQANMLTLERERGMHLKGCFVKEFPFPHQSTTLEICG</sequence>
<dbReference type="OrthoDB" id="4500473at2759"/>
<proteinExistence type="predicted"/>
<evidence type="ECO:0000313" key="1">
    <source>
        <dbReference type="EMBL" id="QSS66881.1"/>
    </source>
</evidence>